<proteinExistence type="predicted"/>
<dbReference type="EMBL" id="LSMT01001515">
    <property type="protein sequence ID" value="PFX12212.1"/>
    <property type="molecule type" value="Genomic_DNA"/>
</dbReference>
<reference evidence="3" key="1">
    <citation type="journal article" date="2017" name="bioRxiv">
        <title>Comparative analysis of the genomes of Stylophora pistillata and Acropora digitifera provides evidence for extensive differences between species of corals.</title>
        <authorList>
            <person name="Voolstra C.R."/>
            <person name="Li Y."/>
            <person name="Liew Y.J."/>
            <person name="Baumgarten S."/>
            <person name="Zoccola D."/>
            <person name="Flot J.-F."/>
            <person name="Tambutte S."/>
            <person name="Allemand D."/>
            <person name="Aranda M."/>
        </authorList>
    </citation>
    <scope>NUCLEOTIDE SEQUENCE [LARGE SCALE GENOMIC DNA]</scope>
</reference>
<dbReference type="AlphaFoldDB" id="A0A2B4R7K9"/>
<dbReference type="Pfam" id="PF00078">
    <property type="entry name" value="RVT_1"/>
    <property type="match status" value="1"/>
</dbReference>
<dbReference type="InterPro" id="IPR000477">
    <property type="entry name" value="RT_dom"/>
</dbReference>
<dbReference type="InterPro" id="IPR043502">
    <property type="entry name" value="DNA/RNA_pol_sf"/>
</dbReference>
<accession>A0A2B4R7K9</accession>
<dbReference type="OrthoDB" id="5987713at2759"/>
<dbReference type="Proteomes" id="UP000225706">
    <property type="component" value="Unassembled WGS sequence"/>
</dbReference>
<comment type="caution">
    <text evidence="2">The sequence shown here is derived from an EMBL/GenBank/DDBJ whole genome shotgun (WGS) entry which is preliminary data.</text>
</comment>
<sequence>MSPPAQGRPSLGKFGNRPSTTSLGSTYISDVTLTTSLGSAYMSDVTLTTSEVVEIQQNLDQNKAMGPDQLLARILRVTAEVIAPSFTDLFNKSLRLGTFPEDWKLANVVPAYKKDKKDQVENYRPISLLPIVSKVLERCIFNNIKDHVLSLITKCQHGFIVGRSCVTQLVGVLDQSGAYIDNGGQVDIIYLDMSKAFDKVSHHKLLQKVRQYGFGGKLLSWLKSYLCNRTQRVIAVGATSKTLPVTSRVPQSAPECPECPRVPQSASECPRVPQSAPRVPPECPRVPQGSILGRMLFLLYANSLPDVVHSSQIATFADDTKIFKAIKSPCDSIDLQEDLSNLVS</sequence>
<evidence type="ECO:0000259" key="1">
    <source>
        <dbReference type="PROSITE" id="PS50878"/>
    </source>
</evidence>
<dbReference type="SUPFAM" id="SSF56672">
    <property type="entry name" value="DNA/RNA polymerases"/>
    <property type="match status" value="1"/>
</dbReference>
<feature type="domain" description="Reverse transcriptase" evidence="1">
    <location>
        <begin position="92"/>
        <end position="344"/>
    </location>
</feature>
<dbReference type="GO" id="GO:0003964">
    <property type="term" value="F:RNA-directed DNA polymerase activity"/>
    <property type="evidence" value="ECO:0007669"/>
    <property type="project" value="UniProtKB-KW"/>
</dbReference>
<organism evidence="2 3">
    <name type="scientific">Stylophora pistillata</name>
    <name type="common">Smooth cauliflower coral</name>
    <dbReference type="NCBI Taxonomy" id="50429"/>
    <lineage>
        <taxon>Eukaryota</taxon>
        <taxon>Metazoa</taxon>
        <taxon>Cnidaria</taxon>
        <taxon>Anthozoa</taxon>
        <taxon>Hexacorallia</taxon>
        <taxon>Scleractinia</taxon>
        <taxon>Astrocoeniina</taxon>
        <taxon>Pocilloporidae</taxon>
        <taxon>Stylophora</taxon>
    </lineage>
</organism>
<keyword evidence="3" id="KW-1185">Reference proteome</keyword>
<dbReference type="CDD" id="cd01650">
    <property type="entry name" value="RT_nLTR_like"/>
    <property type="match status" value="1"/>
</dbReference>
<keyword evidence="2" id="KW-0808">Transferase</keyword>
<dbReference type="PROSITE" id="PS50878">
    <property type="entry name" value="RT_POL"/>
    <property type="match status" value="1"/>
</dbReference>
<evidence type="ECO:0000313" key="3">
    <source>
        <dbReference type="Proteomes" id="UP000225706"/>
    </source>
</evidence>
<protein>
    <submittedName>
        <fullName evidence="2">RNA-directed DNA polymerase from mobile element jockey</fullName>
    </submittedName>
</protein>
<keyword evidence="2" id="KW-0548">Nucleotidyltransferase</keyword>
<name>A0A2B4R7K9_STYPI</name>
<keyword evidence="2" id="KW-0695">RNA-directed DNA polymerase</keyword>
<dbReference type="PANTHER" id="PTHR33332">
    <property type="entry name" value="REVERSE TRANSCRIPTASE DOMAIN-CONTAINING PROTEIN"/>
    <property type="match status" value="1"/>
</dbReference>
<gene>
    <name evidence="2" type="primary">pol</name>
    <name evidence="2" type="ORF">AWC38_SpisGene23869</name>
</gene>
<evidence type="ECO:0000313" key="2">
    <source>
        <dbReference type="EMBL" id="PFX12212.1"/>
    </source>
</evidence>